<dbReference type="InterPro" id="IPR036249">
    <property type="entry name" value="Thioredoxin-like_sf"/>
</dbReference>
<dbReference type="EMBL" id="CP012173">
    <property type="protein sequence ID" value="AKV76245.1"/>
    <property type="molecule type" value="Genomic_DNA"/>
</dbReference>
<reference evidence="10 11" key="2">
    <citation type="journal article" date="2015" name="Genome Announc.">
        <title>Complete Genome Sequences of Evolved Arsenate-Resistant Metallosphaera sedula Strains.</title>
        <authorList>
            <person name="Ai C."/>
            <person name="McCarthy S."/>
            <person name="Schackwitz W."/>
            <person name="Martin J."/>
            <person name="Lipzen A."/>
            <person name="Blum P."/>
        </authorList>
    </citation>
    <scope>NUCLEOTIDE SEQUENCE [LARGE SCALE GENOMIC DNA]</scope>
    <source>
        <strain evidence="5 11">ARS120-1</strain>
        <strain evidence="6 10">ARS120-2</strain>
        <strain evidence="3 13">ARS50-1</strain>
        <strain evidence="4 12">ARS50-2</strain>
    </source>
</reference>
<dbReference type="CDD" id="cd02947">
    <property type="entry name" value="TRX_family"/>
    <property type="match status" value="1"/>
</dbReference>
<dbReference type="Proteomes" id="UP000062398">
    <property type="component" value="Chromosome"/>
</dbReference>
<dbReference type="Pfam" id="PF00085">
    <property type="entry name" value="Thioredoxin"/>
    <property type="match status" value="1"/>
</dbReference>
<dbReference type="Proteomes" id="UP000029084">
    <property type="component" value="Chromosome"/>
</dbReference>
<dbReference type="SUPFAM" id="SSF52833">
    <property type="entry name" value="Thioredoxin-like"/>
    <property type="match status" value="1"/>
</dbReference>
<dbReference type="EMBL" id="CP012172">
    <property type="protein sequence ID" value="AKV74007.1"/>
    <property type="molecule type" value="Genomic_DNA"/>
</dbReference>
<dbReference type="Proteomes" id="UP000061362">
    <property type="component" value="Chromosome"/>
</dbReference>
<dbReference type="SMR" id="A0A088E5V4"/>
<dbReference type="EMBL" id="CP012174">
    <property type="protein sequence ID" value="AKV78499.1"/>
    <property type="molecule type" value="Genomic_DNA"/>
</dbReference>
<dbReference type="GO" id="GO:0005975">
    <property type="term" value="P:carbohydrate metabolic process"/>
    <property type="evidence" value="ECO:0007669"/>
    <property type="project" value="InterPro"/>
</dbReference>
<dbReference type="Proteomes" id="UP000062475">
    <property type="component" value="Chromosome"/>
</dbReference>
<dbReference type="InterPro" id="IPR008928">
    <property type="entry name" value="6-hairpin_glycosidase_sf"/>
</dbReference>
<gene>
    <name evidence="2" type="ORF">HA72_0939</name>
    <name evidence="3" type="ORF">MsedA_0954</name>
    <name evidence="4" type="ORF">MsedB_0955</name>
    <name evidence="5" type="ORF">MsedC_0954</name>
    <name evidence="6" type="ORF">MsedD_0955</name>
    <name evidence="7" type="ORF">MsedE_0955</name>
</gene>
<protein>
    <submittedName>
        <fullName evidence="2 3">Thioredoxin</fullName>
    </submittedName>
</protein>
<evidence type="ECO:0000259" key="1">
    <source>
        <dbReference type="Pfam" id="PF00085"/>
    </source>
</evidence>
<dbReference type="OMA" id="WCESCEE"/>
<dbReference type="SUPFAM" id="SSF48208">
    <property type="entry name" value="Six-hairpin glycosidases"/>
    <property type="match status" value="1"/>
</dbReference>
<evidence type="ECO:0000313" key="5">
    <source>
        <dbReference type="EMBL" id="AKV78499.1"/>
    </source>
</evidence>
<dbReference type="Gene3D" id="3.40.30.10">
    <property type="entry name" value="Glutaredoxin"/>
    <property type="match status" value="1"/>
</dbReference>
<organism evidence="2 8">
    <name type="scientific">Metallosphaera sedula</name>
    <dbReference type="NCBI Taxonomy" id="43687"/>
    <lineage>
        <taxon>Archaea</taxon>
        <taxon>Thermoproteota</taxon>
        <taxon>Thermoprotei</taxon>
        <taxon>Sulfolobales</taxon>
        <taxon>Sulfolobaceae</taxon>
        <taxon>Metallosphaera</taxon>
    </lineage>
</organism>
<dbReference type="OrthoDB" id="202131at2157"/>
<evidence type="ECO:0000313" key="7">
    <source>
        <dbReference type="EMBL" id="AKV82985.1"/>
    </source>
</evidence>
<reference evidence="2 8" key="1">
    <citation type="journal article" date="2014" name="J. Bacteriol.">
        <title>Role of an Archaeal PitA Transporter in the Copper and Arsenic Resistance of Metallosphaera sedula, an Extreme Thermoacidophile.</title>
        <authorList>
            <person name="McCarthy S."/>
            <person name="Ai C."/>
            <person name="Wheaton G."/>
            <person name="Tevatia R."/>
            <person name="Eckrich V."/>
            <person name="Kelly R."/>
            <person name="Blum P."/>
        </authorList>
    </citation>
    <scope>NUCLEOTIDE SEQUENCE [LARGE SCALE GENOMIC DNA]</scope>
    <source>
        <strain evidence="2 8">CuR1</strain>
    </source>
</reference>
<sequence>MRFREWNEIIKDKSPLKVIYFWTDWCEECGAQYKELSKIEDWEGFGYASVNADERPDIAIRYSPQIYPSLAIVTEGNVVGGLYGFSEEWKIRETLLMALDLSLGGGKLVSPKFNRDLRKVPRSNYVLQNERHENILNDIRSKCISFFDIYQGGFEKEPKYYLPNVLRFLLRFKDSYSMEIVKYTLDAVIYNLWDNGFYAFSKTYDWKNPYKVKLLDLNAEMIIALLETFAKTKDTYYLDYAVETGKWLMRSKKGDFYPIAETSQGMVGKPLLTVNSLIGEAMFYLYEFTNDESFRDEAERLSSLLKPSHVIGDGNPFLLDLAYLIRFLSSLGKGKEVVKVAFDQFFGGDAFYDVSLPHALSNGIGRFKLITDNSILGQGLVKLGLMEPAKQIANYFSTRYWNFTYFNQADFGLLVWMLNEHT</sequence>
<accession>A0A088E5V4</accession>
<dbReference type="PATRIC" id="fig|43687.5.peg.967"/>
<dbReference type="AlphaFoldDB" id="A0A088E5V4"/>
<proteinExistence type="predicted"/>
<dbReference type="Proteomes" id="UP000056255">
    <property type="component" value="Chromosome"/>
</dbReference>
<evidence type="ECO:0000313" key="3">
    <source>
        <dbReference type="EMBL" id="AKV74007.1"/>
    </source>
</evidence>
<dbReference type="Proteomes" id="UP000068832">
    <property type="component" value="Chromosome"/>
</dbReference>
<evidence type="ECO:0000313" key="4">
    <source>
        <dbReference type="EMBL" id="AKV76245.1"/>
    </source>
</evidence>
<dbReference type="Gene3D" id="1.50.10.20">
    <property type="match status" value="1"/>
</dbReference>
<evidence type="ECO:0000313" key="10">
    <source>
        <dbReference type="Proteomes" id="UP000061362"/>
    </source>
</evidence>
<feature type="domain" description="Thioredoxin" evidence="1">
    <location>
        <begin position="4"/>
        <end position="94"/>
    </location>
</feature>
<evidence type="ECO:0000313" key="13">
    <source>
        <dbReference type="Proteomes" id="UP000068832"/>
    </source>
</evidence>
<evidence type="ECO:0000313" key="2">
    <source>
        <dbReference type="EMBL" id="AIM27097.1"/>
    </source>
</evidence>
<dbReference type="InterPro" id="IPR013766">
    <property type="entry name" value="Thioredoxin_domain"/>
</dbReference>
<evidence type="ECO:0000313" key="12">
    <source>
        <dbReference type="Proteomes" id="UP000062475"/>
    </source>
</evidence>
<dbReference type="EMBL" id="CP008822">
    <property type="protein sequence ID" value="AIM27097.1"/>
    <property type="molecule type" value="Genomic_DNA"/>
</dbReference>
<dbReference type="EMBL" id="CP012175">
    <property type="protein sequence ID" value="AKV80744.1"/>
    <property type="molecule type" value="Genomic_DNA"/>
</dbReference>
<evidence type="ECO:0000313" key="8">
    <source>
        <dbReference type="Proteomes" id="UP000029084"/>
    </source>
</evidence>
<reference evidence="7 9" key="3">
    <citation type="submission" date="2015-07" db="EMBL/GenBank/DDBJ databases">
        <title>Physiological, transcriptional responses and genome re-sequencing of acid resistant extremely thermoacidophilic Metallosphaera sedula SARC-M1.</title>
        <authorList>
            <person name="Ai C."/>
            <person name="McCarthy S."/>
            <person name="Eckrich V."/>
            <person name="Rudrappa D."/>
            <person name="Qiu G."/>
            <person name="Blum P."/>
        </authorList>
    </citation>
    <scope>NUCLEOTIDE SEQUENCE [LARGE SCALE GENOMIC DNA]</scope>
    <source>
        <strain evidence="7 9">SARC-M1</strain>
    </source>
</reference>
<dbReference type="GeneID" id="91755404"/>
<name>A0A088E5V4_9CREN</name>
<dbReference type="EMBL" id="CP012176">
    <property type="protein sequence ID" value="AKV82985.1"/>
    <property type="molecule type" value="Genomic_DNA"/>
</dbReference>
<evidence type="ECO:0000313" key="6">
    <source>
        <dbReference type="EMBL" id="AKV80744.1"/>
    </source>
</evidence>
<evidence type="ECO:0000313" key="11">
    <source>
        <dbReference type="Proteomes" id="UP000062398"/>
    </source>
</evidence>
<evidence type="ECO:0000313" key="9">
    <source>
        <dbReference type="Proteomes" id="UP000056255"/>
    </source>
</evidence>
<dbReference type="RefSeq" id="WP_012020898.1">
    <property type="nucleotide sequence ID" value="NZ_CP008822.1"/>
</dbReference>